<proteinExistence type="predicted"/>
<dbReference type="RefSeq" id="XP_035828398.1">
    <property type="nucleotide sequence ID" value="XM_035972505.1"/>
</dbReference>
<organism evidence="3 4">
    <name type="scientific">Aplysia californica</name>
    <name type="common">California sea hare</name>
    <dbReference type="NCBI Taxonomy" id="6500"/>
    <lineage>
        <taxon>Eukaryota</taxon>
        <taxon>Metazoa</taxon>
        <taxon>Spiralia</taxon>
        <taxon>Lophotrochozoa</taxon>
        <taxon>Mollusca</taxon>
        <taxon>Gastropoda</taxon>
        <taxon>Heterobranchia</taxon>
        <taxon>Euthyneura</taxon>
        <taxon>Tectipleura</taxon>
        <taxon>Aplysiida</taxon>
        <taxon>Aplysioidea</taxon>
        <taxon>Aplysiidae</taxon>
        <taxon>Aplysia</taxon>
    </lineage>
</organism>
<sequence length="621" mass="70738">MSDSTSRSGSTVFRQDSDSGQSAPDNASDISWLSWDGNNVQALESEESASPRSTTSSSDEQQPSTSVARRSKSSSTRTTTATAPRPSARPRARPQPIPATANTFNFDLFDAGDRYVNDWLPDFSQQPGLLVDTENFRCVDFFSLFFSPAVIDLLVTQTNSYAAHCLDPLPATNYYKKRWSDTYREEMQAFIGLQIAMGLNPKPSIDDYWRSFWLVDIHFKQVMSRHRYKLLSAFFHFSDAAQHVPRGQAGYKPLQKIHNFLDLSPSFLTAYYPHQQVSIDESMARFKGRCHFRQYMPDKPTKRGFKCFCLCDSVSYYCLRFVVYTGKDFSPLPDGKAFTNHLVETLLDGYLDKSHILFCDNFYSSQGLFRELQNRQTGAVGTVVETRKGFPEQLKKVHLPLRKGDDPVFAKAGDLVATAWHDTKRVCLLSTVHSNGVMHKRIRCSKTPGGFRAVQKPILAESYNSYMGGVDHFDQLHRNYHYPHRSYKWYMALYHYVKDMCLVNAHILYKADGGTDSVKDFRSSVIDALVKPYMGMRPGRPRAQPNPTAERLSAAQLGHFPAKFADAKHRPLCKVCSTIKKRAQTRFYCPQCNTALCVERDCFRIWHTAADVRQARQQLEL</sequence>
<feature type="domain" description="PiggyBac transposable element-derived protein" evidence="2">
    <location>
        <begin position="139"/>
        <end position="506"/>
    </location>
</feature>
<dbReference type="Proteomes" id="UP000694888">
    <property type="component" value="Unplaced"/>
</dbReference>
<gene>
    <name evidence="4" type="primary">LOC118478596</name>
</gene>
<dbReference type="InterPro" id="IPR029526">
    <property type="entry name" value="PGBD"/>
</dbReference>
<keyword evidence="3" id="KW-1185">Reference proteome</keyword>
<accession>A0ABM1W155</accession>
<evidence type="ECO:0000313" key="4">
    <source>
        <dbReference type="RefSeq" id="XP_035828398.1"/>
    </source>
</evidence>
<reference evidence="4" key="1">
    <citation type="submission" date="2025-08" db="UniProtKB">
        <authorList>
            <consortium name="RefSeq"/>
        </authorList>
    </citation>
    <scope>IDENTIFICATION</scope>
</reference>
<dbReference type="PANTHER" id="PTHR46599">
    <property type="entry name" value="PIGGYBAC TRANSPOSABLE ELEMENT-DERIVED PROTEIN 4"/>
    <property type="match status" value="1"/>
</dbReference>
<name>A0ABM1W155_APLCA</name>
<feature type="region of interest" description="Disordered" evidence="1">
    <location>
        <begin position="1"/>
        <end position="101"/>
    </location>
</feature>
<evidence type="ECO:0000259" key="2">
    <source>
        <dbReference type="Pfam" id="PF13843"/>
    </source>
</evidence>
<evidence type="ECO:0000313" key="3">
    <source>
        <dbReference type="Proteomes" id="UP000694888"/>
    </source>
</evidence>
<dbReference type="PANTHER" id="PTHR46599:SF3">
    <property type="entry name" value="PIGGYBAC TRANSPOSABLE ELEMENT-DERIVED PROTEIN 4"/>
    <property type="match status" value="1"/>
</dbReference>
<protein>
    <submittedName>
        <fullName evidence="4">PiggyBac transposable element-derived protein 4-like</fullName>
    </submittedName>
</protein>
<dbReference type="GeneID" id="118478596"/>
<dbReference type="Pfam" id="PF13843">
    <property type="entry name" value="DDE_Tnp_1_7"/>
    <property type="match status" value="1"/>
</dbReference>
<feature type="compositionally biased region" description="Polar residues" evidence="1">
    <location>
        <begin position="1"/>
        <end position="42"/>
    </location>
</feature>
<evidence type="ECO:0000256" key="1">
    <source>
        <dbReference type="SAM" id="MobiDB-lite"/>
    </source>
</evidence>
<feature type="compositionally biased region" description="Low complexity" evidence="1">
    <location>
        <begin position="48"/>
        <end position="86"/>
    </location>
</feature>